<proteinExistence type="predicted"/>
<sequence length="74" mass="7925">TQLVLNEGNSSASCVPKECAGVPPNLKGEQINVTSSCVMLDDQKRECTFKQECKIGTTITSSTTTRATDRAVCE</sequence>
<accession>A0AAV5W0H5</accession>
<protein>
    <submittedName>
        <fullName evidence="1">Uncharacterized protein</fullName>
    </submittedName>
</protein>
<dbReference type="EMBL" id="BTSY01000004">
    <property type="protein sequence ID" value="GMT23624.1"/>
    <property type="molecule type" value="Genomic_DNA"/>
</dbReference>
<evidence type="ECO:0000313" key="3">
    <source>
        <dbReference type="Proteomes" id="UP001432322"/>
    </source>
</evidence>
<comment type="caution">
    <text evidence="1">The sequence shown here is derived from an EMBL/GenBank/DDBJ whole genome shotgun (WGS) entry which is preliminary data.</text>
</comment>
<evidence type="ECO:0000313" key="1">
    <source>
        <dbReference type="EMBL" id="GMT23622.1"/>
    </source>
</evidence>
<dbReference type="AlphaFoldDB" id="A0AAV5W0H5"/>
<organism evidence="1 3">
    <name type="scientific">Pristionchus fissidentatus</name>
    <dbReference type="NCBI Taxonomy" id="1538716"/>
    <lineage>
        <taxon>Eukaryota</taxon>
        <taxon>Metazoa</taxon>
        <taxon>Ecdysozoa</taxon>
        <taxon>Nematoda</taxon>
        <taxon>Chromadorea</taxon>
        <taxon>Rhabditida</taxon>
        <taxon>Rhabditina</taxon>
        <taxon>Diplogasteromorpha</taxon>
        <taxon>Diplogasteroidea</taxon>
        <taxon>Neodiplogasteridae</taxon>
        <taxon>Pristionchus</taxon>
    </lineage>
</organism>
<reference evidence="1" key="1">
    <citation type="submission" date="2023-10" db="EMBL/GenBank/DDBJ databases">
        <title>Genome assembly of Pristionchus species.</title>
        <authorList>
            <person name="Yoshida K."/>
            <person name="Sommer R.J."/>
        </authorList>
    </citation>
    <scope>NUCLEOTIDE SEQUENCE</scope>
    <source>
        <strain evidence="1">RS5133</strain>
    </source>
</reference>
<name>A0AAV5W0H5_9BILA</name>
<keyword evidence="3" id="KW-1185">Reference proteome</keyword>
<gene>
    <name evidence="1" type="ORF">PFISCL1PPCAC_14919</name>
    <name evidence="2" type="ORF">PFISCL1PPCAC_14921</name>
</gene>
<feature type="non-terminal residue" evidence="1">
    <location>
        <position position="1"/>
    </location>
</feature>
<dbReference type="EMBL" id="BTSY01000004">
    <property type="protein sequence ID" value="GMT23622.1"/>
    <property type="molecule type" value="Genomic_DNA"/>
</dbReference>
<dbReference type="Proteomes" id="UP001432322">
    <property type="component" value="Unassembled WGS sequence"/>
</dbReference>
<evidence type="ECO:0000313" key="2">
    <source>
        <dbReference type="EMBL" id="GMT23624.1"/>
    </source>
</evidence>
<feature type="non-terminal residue" evidence="1">
    <location>
        <position position="74"/>
    </location>
</feature>